<dbReference type="InterPro" id="IPR015421">
    <property type="entry name" value="PyrdxlP-dep_Trfase_major"/>
</dbReference>
<comment type="cofactor">
    <cofactor evidence="1">
        <name>pyridoxal 5'-phosphate</name>
        <dbReference type="ChEBI" id="CHEBI:597326"/>
    </cofactor>
</comment>
<evidence type="ECO:0000256" key="2">
    <source>
        <dbReference type="ARBA" id="ARBA00022898"/>
    </source>
</evidence>
<dbReference type="Proteomes" id="UP000704176">
    <property type="component" value="Unassembled WGS sequence"/>
</dbReference>
<keyword evidence="5" id="KW-1185">Reference proteome</keyword>
<dbReference type="InterPro" id="IPR015424">
    <property type="entry name" value="PyrdxlP-dep_Trfase"/>
</dbReference>
<dbReference type="GO" id="GO:0008483">
    <property type="term" value="F:transaminase activity"/>
    <property type="evidence" value="ECO:0007669"/>
    <property type="project" value="UniProtKB-KW"/>
</dbReference>
<dbReference type="InterPro" id="IPR015422">
    <property type="entry name" value="PyrdxlP-dep_Trfase_small"/>
</dbReference>
<comment type="caution">
    <text evidence="4">The sequence shown here is derived from an EMBL/GenBank/DDBJ whole genome shotgun (WGS) entry which is preliminary data.</text>
</comment>
<evidence type="ECO:0000313" key="5">
    <source>
        <dbReference type="Proteomes" id="UP000704176"/>
    </source>
</evidence>
<organism evidence="4 5">
    <name type="scientific">Microvirga puerhi</name>
    <dbReference type="NCBI Taxonomy" id="2876078"/>
    <lineage>
        <taxon>Bacteria</taxon>
        <taxon>Pseudomonadati</taxon>
        <taxon>Pseudomonadota</taxon>
        <taxon>Alphaproteobacteria</taxon>
        <taxon>Hyphomicrobiales</taxon>
        <taxon>Methylobacteriaceae</taxon>
        <taxon>Microvirga</taxon>
    </lineage>
</organism>
<evidence type="ECO:0000256" key="1">
    <source>
        <dbReference type="ARBA" id="ARBA00001933"/>
    </source>
</evidence>
<proteinExistence type="inferred from homology"/>
<dbReference type="Pfam" id="PF00202">
    <property type="entry name" value="Aminotran_3"/>
    <property type="match status" value="1"/>
</dbReference>
<dbReference type="PANTHER" id="PTHR43713:SF3">
    <property type="entry name" value="GLUTAMATE-1-SEMIALDEHYDE 2,1-AMINOMUTASE 1, CHLOROPLASTIC-RELATED"/>
    <property type="match status" value="1"/>
</dbReference>
<evidence type="ECO:0000313" key="4">
    <source>
        <dbReference type="EMBL" id="MBZ6074886.1"/>
    </source>
</evidence>
<keyword evidence="4" id="KW-0808">Transferase</keyword>
<protein>
    <submittedName>
        <fullName evidence="4">Aminotransferase class III-fold pyridoxal phosphate-dependent enzyme</fullName>
    </submittedName>
</protein>
<dbReference type="PROSITE" id="PS00600">
    <property type="entry name" value="AA_TRANSFER_CLASS_3"/>
    <property type="match status" value="1"/>
</dbReference>
<dbReference type="Gene3D" id="3.90.1150.10">
    <property type="entry name" value="Aspartate Aminotransferase, domain 1"/>
    <property type="match status" value="1"/>
</dbReference>
<dbReference type="PANTHER" id="PTHR43713">
    <property type="entry name" value="GLUTAMATE-1-SEMIALDEHYDE 2,1-AMINOMUTASE"/>
    <property type="match status" value="1"/>
</dbReference>
<dbReference type="CDD" id="cd00610">
    <property type="entry name" value="OAT_like"/>
    <property type="match status" value="1"/>
</dbReference>
<evidence type="ECO:0000256" key="3">
    <source>
        <dbReference type="RuleBase" id="RU003560"/>
    </source>
</evidence>
<accession>A0ABS7VH99</accession>
<keyword evidence="4" id="KW-0032">Aminotransferase</keyword>
<dbReference type="EMBL" id="JAIRBM010000001">
    <property type="protein sequence ID" value="MBZ6074886.1"/>
    <property type="molecule type" value="Genomic_DNA"/>
</dbReference>
<dbReference type="InterPro" id="IPR005814">
    <property type="entry name" value="Aminotrans_3"/>
</dbReference>
<gene>
    <name evidence="4" type="ORF">K9B37_01035</name>
</gene>
<dbReference type="InterPro" id="IPR049704">
    <property type="entry name" value="Aminotrans_3_PPA_site"/>
</dbReference>
<comment type="similarity">
    <text evidence="3">Belongs to the class-III pyridoxal-phosphate-dependent aminotransferase family.</text>
</comment>
<reference evidence="4 5" key="1">
    <citation type="submission" date="2021-09" db="EMBL/GenBank/DDBJ databases">
        <title>The complete genome sequence of a new microorganism.</title>
        <authorList>
            <person name="Zi Z."/>
        </authorList>
    </citation>
    <scope>NUCLEOTIDE SEQUENCE [LARGE SCALE GENOMIC DNA]</scope>
    <source>
        <strain evidence="4 5">WGZ8</strain>
    </source>
</reference>
<dbReference type="SUPFAM" id="SSF53383">
    <property type="entry name" value="PLP-dependent transferases"/>
    <property type="match status" value="1"/>
</dbReference>
<name>A0ABS7VH99_9HYPH</name>
<dbReference type="RefSeq" id="WP_224310937.1">
    <property type="nucleotide sequence ID" value="NZ_JAIRBM010000001.1"/>
</dbReference>
<sequence>MSSLAETTHTRRDNLLSFDKSAELIERNAQWMAGGVNSNFRLNISPTPLVFERGEGPWLYDADGNRLIDYYLGMGPMILGHKPQALVDAVKQEIEKGFLFAGQTAVEAEAARLVCELVPSAERMRFGCSGSEVDQAAIRLARAATGRKKIIKFEGHYHGWFDNVLWSTAPALNAAGPEDAPVPVAGSKGQLEETAETLVVLPWNNLELLTTRLAQGDIAGVIMEAAMCNAGAVHPAPGYLEGVRKACTQYGSILIFDEVITGFRLAAGGAQERFGVTPDLSTFGKAIANGFPVAAIAGRADLMDMFATGGVVHGGTYNAQPIAMAATAATLKSLKPSLYATLEERGGRLMAGFREIFAHAGVTAQVAGFPQIFHVAFGLENPARDYRDLARMDRAAYIAFTTALLRRGVRALERGAWFLSIDHTDSVIDETLLAVEDAVRELTASGTLPTAGKRS</sequence>
<dbReference type="Gene3D" id="3.40.640.10">
    <property type="entry name" value="Type I PLP-dependent aspartate aminotransferase-like (Major domain)"/>
    <property type="match status" value="1"/>
</dbReference>
<keyword evidence="2 3" id="KW-0663">Pyridoxal phosphate</keyword>